<evidence type="ECO:0000313" key="2">
    <source>
        <dbReference type="EMBL" id="CAE0475097.1"/>
    </source>
</evidence>
<dbReference type="EMBL" id="HBIO01025989">
    <property type="protein sequence ID" value="CAE0475097.1"/>
    <property type="molecule type" value="Transcribed_RNA"/>
</dbReference>
<name>A0A6S8YBI9_9STRA</name>
<evidence type="ECO:0000313" key="1">
    <source>
        <dbReference type="EMBL" id="CAE0475096.1"/>
    </source>
</evidence>
<accession>A0A6S8YBI9</accession>
<gene>
    <name evidence="1" type="ORF">CDEB00056_LOCUS19949</name>
    <name evidence="2" type="ORF">CDEB00056_LOCUS19950</name>
</gene>
<dbReference type="AlphaFoldDB" id="A0A6S8YBI9"/>
<organism evidence="2">
    <name type="scientific">Chaetoceros debilis</name>
    <dbReference type="NCBI Taxonomy" id="122233"/>
    <lineage>
        <taxon>Eukaryota</taxon>
        <taxon>Sar</taxon>
        <taxon>Stramenopiles</taxon>
        <taxon>Ochrophyta</taxon>
        <taxon>Bacillariophyta</taxon>
        <taxon>Coscinodiscophyceae</taxon>
        <taxon>Chaetocerotophycidae</taxon>
        <taxon>Chaetocerotales</taxon>
        <taxon>Chaetocerotaceae</taxon>
        <taxon>Chaetoceros</taxon>
    </lineage>
</organism>
<reference evidence="2" key="1">
    <citation type="submission" date="2021-01" db="EMBL/GenBank/DDBJ databases">
        <authorList>
            <person name="Corre E."/>
            <person name="Pelletier E."/>
            <person name="Niang G."/>
            <person name="Scheremetjew M."/>
            <person name="Finn R."/>
            <person name="Kale V."/>
            <person name="Holt S."/>
            <person name="Cochrane G."/>
            <person name="Meng A."/>
            <person name="Brown T."/>
            <person name="Cohen L."/>
        </authorList>
    </citation>
    <scope>NUCLEOTIDE SEQUENCE</scope>
    <source>
        <strain evidence="2">MM31A-1</strain>
    </source>
</reference>
<sequence length="108" mass="11873">MFVDDYSFGAYKSVGFKSFLDTDKEEAKKVKMAAPDLSMKQWMGYFGNVGKLSPIPKDMKFGEVPEGVLRLGGTFAVSGNEVLYQWSDRVPGDHPVIDDVISIATGTN</sequence>
<dbReference type="EMBL" id="HBIO01025988">
    <property type="protein sequence ID" value="CAE0475096.1"/>
    <property type="molecule type" value="Transcribed_RNA"/>
</dbReference>
<proteinExistence type="predicted"/>
<protein>
    <submittedName>
        <fullName evidence="2">Uncharacterized protein</fullName>
    </submittedName>
</protein>